<proteinExistence type="inferred from homology"/>
<dbReference type="PANTHER" id="PTHR30329">
    <property type="entry name" value="STATOR ELEMENT OF FLAGELLAR MOTOR COMPLEX"/>
    <property type="match status" value="1"/>
</dbReference>
<comment type="subcellular location">
    <subcellularLocation>
        <location evidence="1">Cell membrane</location>
        <topology evidence="1">Single-pass membrane protein</topology>
    </subcellularLocation>
</comment>
<dbReference type="Pfam" id="PF00691">
    <property type="entry name" value="OmpA"/>
    <property type="match status" value="1"/>
</dbReference>
<dbReference type="InterPro" id="IPR050330">
    <property type="entry name" value="Bact_OuterMem_StrucFunc"/>
</dbReference>
<comment type="similarity">
    <text evidence="2">Belongs to the MotB family.</text>
</comment>
<dbReference type="InterPro" id="IPR025713">
    <property type="entry name" value="MotB-like_N_dom"/>
</dbReference>
<comment type="caution">
    <text evidence="11">The sequence shown here is derived from an EMBL/GenBank/DDBJ whole genome shotgun (WGS) entry which is preliminary data.</text>
</comment>
<evidence type="ECO:0000256" key="5">
    <source>
        <dbReference type="ARBA" id="ARBA00022989"/>
    </source>
</evidence>
<dbReference type="GO" id="GO:0005886">
    <property type="term" value="C:plasma membrane"/>
    <property type="evidence" value="ECO:0007669"/>
    <property type="project" value="UniProtKB-SubCell"/>
</dbReference>
<evidence type="ECO:0000256" key="7">
    <source>
        <dbReference type="PROSITE-ProRule" id="PRU00473"/>
    </source>
</evidence>
<dbReference type="PROSITE" id="PS51123">
    <property type="entry name" value="OMPA_2"/>
    <property type="match status" value="1"/>
</dbReference>
<evidence type="ECO:0000256" key="8">
    <source>
        <dbReference type="SAM" id="MobiDB-lite"/>
    </source>
</evidence>
<keyword evidence="3" id="KW-1003">Cell membrane</keyword>
<dbReference type="Pfam" id="PF13677">
    <property type="entry name" value="MotB_plug"/>
    <property type="match status" value="1"/>
</dbReference>
<organism evidence="11 12">
    <name type="scientific">Paenibacillus nuruki</name>
    <dbReference type="NCBI Taxonomy" id="1886670"/>
    <lineage>
        <taxon>Bacteria</taxon>
        <taxon>Bacillati</taxon>
        <taxon>Bacillota</taxon>
        <taxon>Bacilli</taxon>
        <taxon>Bacillales</taxon>
        <taxon>Paenibacillaceae</taxon>
        <taxon>Paenibacillus</taxon>
    </lineage>
</organism>
<evidence type="ECO:0000256" key="4">
    <source>
        <dbReference type="ARBA" id="ARBA00022692"/>
    </source>
</evidence>
<accession>A0A1E3L0Z9</accession>
<dbReference type="PANTHER" id="PTHR30329:SF21">
    <property type="entry name" value="LIPOPROTEIN YIAD-RELATED"/>
    <property type="match status" value="1"/>
</dbReference>
<evidence type="ECO:0000256" key="3">
    <source>
        <dbReference type="ARBA" id="ARBA00022475"/>
    </source>
</evidence>
<dbReference type="PATRIC" id="fig|1886670.3.peg.3161"/>
<gene>
    <name evidence="11" type="ORF">PTI45_03112</name>
</gene>
<feature type="compositionally biased region" description="Low complexity" evidence="8">
    <location>
        <begin position="76"/>
        <end position="94"/>
    </location>
</feature>
<protein>
    <submittedName>
        <fullName evidence="11">Motility protein</fullName>
    </submittedName>
</protein>
<feature type="transmembrane region" description="Helical" evidence="9">
    <location>
        <begin position="21"/>
        <end position="41"/>
    </location>
</feature>
<evidence type="ECO:0000256" key="9">
    <source>
        <dbReference type="SAM" id="Phobius"/>
    </source>
</evidence>
<reference evidence="11 12" key="1">
    <citation type="submission" date="2016-08" db="EMBL/GenBank/DDBJ databases">
        <title>Genome sequencing of Paenibacillus sp. TI45-13ar, isolated from Korean traditional nuruk.</title>
        <authorList>
            <person name="Kim S.-J."/>
        </authorList>
    </citation>
    <scope>NUCLEOTIDE SEQUENCE [LARGE SCALE GENOMIC DNA]</scope>
    <source>
        <strain evidence="11 12">TI45-13ar</strain>
    </source>
</reference>
<dbReference type="CDD" id="cd07185">
    <property type="entry name" value="OmpA_C-like"/>
    <property type="match status" value="1"/>
</dbReference>
<dbReference type="SUPFAM" id="SSF103088">
    <property type="entry name" value="OmpA-like"/>
    <property type="match status" value="1"/>
</dbReference>
<evidence type="ECO:0000313" key="12">
    <source>
        <dbReference type="Proteomes" id="UP000094578"/>
    </source>
</evidence>
<dbReference type="Proteomes" id="UP000094578">
    <property type="component" value="Unassembled WGS sequence"/>
</dbReference>
<dbReference type="AlphaFoldDB" id="A0A1E3L0Z9"/>
<evidence type="ECO:0000256" key="6">
    <source>
        <dbReference type="ARBA" id="ARBA00023136"/>
    </source>
</evidence>
<feature type="compositionally biased region" description="Polar residues" evidence="8">
    <location>
        <begin position="100"/>
        <end position="109"/>
    </location>
</feature>
<keyword evidence="5 9" id="KW-1133">Transmembrane helix</keyword>
<evidence type="ECO:0000256" key="1">
    <source>
        <dbReference type="ARBA" id="ARBA00004162"/>
    </source>
</evidence>
<dbReference type="InterPro" id="IPR036737">
    <property type="entry name" value="OmpA-like_sf"/>
</dbReference>
<evidence type="ECO:0000313" key="11">
    <source>
        <dbReference type="EMBL" id="ODP27477.1"/>
    </source>
</evidence>
<feature type="region of interest" description="Disordered" evidence="8">
    <location>
        <begin position="76"/>
        <end position="112"/>
    </location>
</feature>
<dbReference type="EMBL" id="MDER01000053">
    <property type="protein sequence ID" value="ODP27477.1"/>
    <property type="molecule type" value="Genomic_DNA"/>
</dbReference>
<dbReference type="InterPro" id="IPR006665">
    <property type="entry name" value="OmpA-like"/>
</dbReference>
<keyword evidence="6 7" id="KW-0472">Membrane</keyword>
<keyword evidence="4 9" id="KW-0812">Transmembrane</keyword>
<evidence type="ECO:0000259" key="10">
    <source>
        <dbReference type="PROSITE" id="PS51123"/>
    </source>
</evidence>
<dbReference type="RefSeq" id="WP_069328510.1">
    <property type="nucleotide sequence ID" value="NZ_MDER01000053.1"/>
</dbReference>
<dbReference type="Gene3D" id="3.30.1330.60">
    <property type="entry name" value="OmpA-like domain"/>
    <property type="match status" value="1"/>
</dbReference>
<evidence type="ECO:0000256" key="2">
    <source>
        <dbReference type="ARBA" id="ARBA00008914"/>
    </source>
</evidence>
<feature type="domain" description="OmpA-like" evidence="10">
    <location>
        <begin position="149"/>
        <end position="270"/>
    </location>
</feature>
<sequence>MARYSRRSKKGNGHNHQDRWLITYADLITLLLIFFVVMYSVSHVDTEKYQVLTDSLQLTFQSDNSILDGGKGITGTAGKNTSNGGSTSTSNQAGNAGGKDTQSGSTTLTNREEAFRKQESELANLMSVIETYVKTNNLGNQVVVADKPQGISITLSDQFLFNEGQANLKSPSLATLAQLSSLFQSIDTTVSIEGHTDNLPIVNASRYQDNWELSGARALSVLRYFIDTKGLDKSKFQYAGYGDTRPTANNSTAAGRQKNRRVEIIVLRQLQD</sequence>
<keyword evidence="12" id="KW-1185">Reference proteome</keyword>
<name>A0A1E3L0Z9_9BACL</name>
<dbReference type="STRING" id="1886670.PTI45_03112"/>